<dbReference type="InterPro" id="IPR016651">
    <property type="entry name" value="LCMT1"/>
</dbReference>
<dbReference type="AlphaFoldDB" id="A0A9P8WBH1"/>
<feature type="region of interest" description="Disordered" evidence="10">
    <location>
        <begin position="14"/>
        <end position="39"/>
    </location>
</feature>
<name>A0A9P8WBH1_9HYPO</name>
<accession>A0A9P8WBH1</accession>
<dbReference type="SUPFAM" id="SSF53335">
    <property type="entry name" value="S-adenosyl-L-methionine-dependent methyltransferases"/>
    <property type="match status" value="1"/>
</dbReference>
<dbReference type="Pfam" id="PF04072">
    <property type="entry name" value="LCM"/>
    <property type="match status" value="1"/>
</dbReference>
<feature type="binding site" evidence="9">
    <location>
        <position position="242"/>
    </location>
    <ligand>
        <name>S-adenosyl-L-methionine</name>
        <dbReference type="ChEBI" id="CHEBI:59789"/>
    </ligand>
</feature>
<evidence type="ECO:0000256" key="3">
    <source>
        <dbReference type="ARBA" id="ARBA00012834"/>
    </source>
</evidence>
<dbReference type="EC" id="2.1.1.233" evidence="3 8"/>
<feature type="binding site" evidence="9">
    <location>
        <begin position="192"/>
        <end position="193"/>
    </location>
    <ligand>
        <name>S-adenosyl-L-methionine</name>
        <dbReference type="ChEBI" id="CHEBI:59789"/>
    </ligand>
</feature>
<evidence type="ECO:0000256" key="9">
    <source>
        <dbReference type="PIRSR" id="PIRSR016305-1"/>
    </source>
</evidence>
<dbReference type="PANTHER" id="PTHR13600">
    <property type="entry name" value="LEUCINE CARBOXYL METHYLTRANSFERASE"/>
    <property type="match status" value="1"/>
</dbReference>
<dbReference type="InterPro" id="IPR029063">
    <property type="entry name" value="SAM-dependent_MTases_sf"/>
</dbReference>
<keyword evidence="7 8" id="KW-0949">S-adenosyl-L-methionine</keyword>
<evidence type="ECO:0000256" key="6">
    <source>
        <dbReference type="ARBA" id="ARBA00022679"/>
    </source>
</evidence>
<evidence type="ECO:0000256" key="7">
    <source>
        <dbReference type="ARBA" id="ARBA00022691"/>
    </source>
</evidence>
<evidence type="ECO:0000256" key="4">
    <source>
        <dbReference type="ARBA" id="ARBA00017497"/>
    </source>
</evidence>
<feature type="binding site" evidence="9">
    <location>
        <position position="117"/>
    </location>
    <ligand>
        <name>S-adenosyl-L-methionine</name>
        <dbReference type="ChEBI" id="CHEBI:59789"/>
    </ligand>
</feature>
<dbReference type="PANTHER" id="PTHR13600:SF21">
    <property type="entry name" value="LEUCINE CARBOXYL METHYLTRANSFERASE 1"/>
    <property type="match status" value="1"/>
</dbReference>
<comment type="function">
    <text evidence="8">Methylates the carboxyl group of the C-terminal leucine residue of protein phosphatase 2A catalytic subunits to form alpha-leucine ester residues.</text>
</comment>
<dbReference type="PIRSF" id="PIRSF016305">
    <property type="entry name" value="LCM_mtfrase"/>
    <property type="match status" value="1"/>
</dbReference>
<dbReference type="OrthoDB" id="203237at2759"/>
<sequence length="381" mass="42146">MSAPEIPNLLDSLRSARGGHAGRGRGRGPSRGSSISHDAIIQGTDTDAAVSRLSAVNMGYLDDPYAAFFVNNTAGPSQRRLPIINRGTYTRTAALDVLVDLFLADGFHEERQIVSLGAGTDTRPFRLYAQQGLTRLIYHELDFEITSRKKLQILRSKNEVNSFMGTISSDDDSSSWSSRPTPGGEYHCHGVDLRSLCITKTGSKLPQVPGPESDQLEPTEATPPEVNLPGLRTDIPTLLLSECCLCYLSASEASGVLAYFTSRIPNLATVLYEPIKPNDAFGQMMVSNLAARRIRMPTLSVYREPADQVARLRQAGFETIQEMTIKNIWEKWVDLEEKERVDLLEGLDEVEEWELLAGHYIVVWGSRGDGFTKWRSLDNAA</sequence>
<keyword evidence="12" id="KW-1185">Reference proteome</keyword>
<evidence type="ECO:0000313" key="12">
    <source>
        <dbReference type="Proteomes" id="UP000777438"/>
    </source>
</evidence>
<evidence type="ECO:0000256" key="1">
    <source>
        <dbReference type="ARBA" id="ARBA00000724"/>
    </source>
</evidence>
<dbReference type="GO" id="GO:0032259">
    <property type="term" value="P:methylation"/>
    <property type="evidence" value="ECO:0007669"/>
    <property type="project" value="UniProtKB-KW"/>
</dbReference>
<reference evidence="11 12" key="1">
    <citation type="journal article" date="2021" name="Nat. Commun.">
        <title>Genetic determinants of endophytism in the Arabidopsis root mycobiome.</title>
        <authorList>
            <person name="Mesny F."/>
            <person name="Miyauchi S."/>
            <person name="Thiergart T."/>
            <person name="Pickel B."/>
            <person name="Atanasova L."/>
            <person name="Karlsson M."/>
            <person name="Huettel B."/>
            <person name="Barry K.W."/>
            <person name="Haridas S."/>
            <person name="Chen C."/>
            <person name="Bauer D."/>
            <person name="Andreopoulos W."/>
            <person name="Pangilinan J."/>
            <person name="LaButti K."/>
            <person name="Riley R."/>
            <person name="Lipzen A."/>
            <person name="Clum A."/>
            <person name="Drula E."/>
            <person name="Henrissat B."/>
            <person name="Kohler A."/>
            <person name="Grigoriev I.V."/>
            <person name="Martin F.M."/>
            <person name="Hacquard S."/>
        </authorList>
    </citation>
    <scope>NUCLEOTIDE SEQUENCE [LARGE SCALE GENOMIC DNA]</scope>
    <source>
        <strain evidence="11 12">MPI-CAGE-CH-0241</strain>
    </source>
</reference>
<evidence type="ECO:0000256" key="8">
    <source>
        <dbReference type="PIRNR" id="PIRNR016305"/>
    </source>
</evidence>
<comment type="caution">
    <text evidence="11">The sequence shown here is derived from an EMBL/GenBank/DDBJ whole genome shotgun (WGS) entry which is preliminary data.</text>
</comment>
<feature type="region of interest" description="Disordered" evidence="10">
    <location>
        <begin position="204"/>
        <end position="228"/>
    </location>
</feature>
<comment type="catalytic activity">
    <reaction evidence="1 8">
        <text>[phosphatase 2A protein]-C-terminal L-leucine + S-adenosyl-L-methionine = [phosphatase 2A protein]-C-terminal L-leucine methyl ester + S-adenosyl-L-homocysteine</text>
        <dbReference type="Rhea" id="RHEA:48544"/>
        <dbReference type="Rhea" id="RHEA-COMP:12134"/>
        <dbReference type="Rhea" id="RHEA-COMP:12135"/>
        <dbReference type="ChEBI" id="CHEBI:57856"/>
        <dbReference type="ChEBI" id="CHEBI:59789"/>
        <dbReference type="ChEBI" id="CHEBI:90516"/>
        <dbReference type="ChEBI" id="CHEBI:90517"/>
        <dbReference type="EC" id="2.1.1.233"/>
    </reaction>
</comment>
<evidence type="ECO:0000256" key="2">
    <source>
        <dbReference type="ARBA" id="ARBA00010703"/>
    </source>
</evidence>
<evidence type="ECO:0000256" key="10">
    <source>
        <dbReference type="SAM" id="MobiDB-lite"/>
    </source>
</evidence>
<dbReference type="Gene3D" id="3.40.50.150">
    <property type="entry name" value="Vaccinia Virus protein VP39"/>
    <property type="match status" value="1"/>
</dbReference>
<dbReference type="EMBL" id="JAGPYM010000004">
    <property type="protein sequence ID" value="KAH6895515.1"/>
    <property type="molecule type" value="Genomic_DNA"/>
</dbReference>
<organism evidence="11 12">
    <name type="scientific">Thelonectria olida</name>
    <dbReference type="NCBI Taxonomy" id="1576542"/>
    <lineage>
        <taxon>Eukaryota</taxon>
        <taxon>Fungi</taxon>
        <taxon>Dikarya</taxon>
        <taxon>Ascomycota</taxon>
        <taxon>Pezizomycotina</taxon>
        <taxon>Sordariomycetes</taxon>
        <taxon>Hypocreomycetidae</taxon>
        <taxon>Hypocreales</taxon>
        <taxon>Nectriaceae</taxon>
        <taxon>Thelonectria</taxon>
    </lineage>
</organism>
<evidence type="ECO:0000313" key="11">
    <source>
        <dbReference type="EMBL" id="KAH6895515.1"/>
    </source>
</evidence>
<gene>
    <name evidence="11" type="ORF">B0T10DRAFT_478191</name>
</gene>
<dbReference type="InterPro" id="IPR007213">
    <property type="entry name" value="Ppm1/Ppm2/Tcmp"/>
</dbReference>
<comment type="similarity">
    <text evidence="2 8">Belongs to the methyltransferase superfamily. LCMT family.</text>
</comment>
<keyword evidence="5 8" id="KW-0489">Methyltransferase</keyword>
<dbReference type="Proteomes" id="UP000777438">
    <property type="component" value="Unassembled WGS sequence"/>
</dbReference>
<evidence type="ECO:0000256" key="5">
    <source>
        <dbReference type="ARBA" id="ARBA00022603"/>
    </source>
</evidence>
<proteinExistence type="inferred from homology"/>
<dbReference type="GO" id="GO:0018423">
    <property type="term" value="F:protein C-terminal leucine carboxyl O-methyltransferase activity"/>
    <property type="evidence" value="ECO:0007669"/>
    <property type="project" value="UniProtKB-EC"/>
</dbReference>
<protein>
    <recommendedName>
        <fullName evidence="4 8">Leucine carboxyl methyltransferase 1</fullName>
        <ecNumber evidence="3 8">2.1.1.233</ecNumber>
    </recommendedName>
</protein>
<feature type="binding site" evidence="9">
    <location>
        <position position="91"/>
    </location>
    <ligand>
        <name>S-adenosyl-L-methionine</name>
        <dbReference type="ChEBI" id="CHEBI:59789"/>
    </ligand>
</feature>
<keyword evidence="6 8" id="KW-0808">Transferase</keyword>